<dbReference type="EMBL" id="CP002985">
    <property type="protein sequence ID" value="AEM48427.1"/>
    <property type="molecule type" value="Genomic_DNA"/>
</dbReference>
<evidence type="ECO:0000313" key="2">
    <source>
        <dbReference type="Proteomes" id="UP000009220"/>
    </source>
</evidence>
<organism evidence="1 2">
    <name type="scientific">Acidithiobacillus ferrivorans SS3</name>
    <dbReference type="NCBI Taxonomy" id="743299"/>
    <lineage>
        <taxon>Bacteria</taxon>
        <taxon>Pseudomonadati</taxon>
        <taxon>Pseudomonadota</taxon>
        <taxon>Acidithiobacillia</taxon>
        <taxon>Acidithiobacillales</taxon>
        <taxon>Acidithiobacillaceae</taxon>
        <taxon>Acidithiobacillus</taxon>
    </lineage>
</organism>
<gene>
    <name evidence="1" type="ORF">Acife_2318</name>
</gene>
<protein>
    <submittedName>
        <fullName evidence="1">Uncharacterized protein</fullName>
    </submittedName>
</protein>
<accession>G0JP12</accession>
<dbReference type="KEGG" id="afi:Acife_2318"/>
<evidence type="ECO:0000313" key="1">
    <source>
        <dbReference type="EMBL" id="AEM48427.1"/>
    </source>
</evidence>
<dbReference type="RefSeq" id="WP_014029678.1">
    <property type="nucleotide sequence ID" value="NC_015942.1"/>
</dbReference>
<reference evidence="1 2" key="1">
    <citation type="journal article" date="2011" name="J. Bacteriol.">
        <title>Draft genome of the psychrotolerant acidophile Acidithiobacillus ferrivorans SS3.</title>
        <authorList>
            <person name="Liljeqvist M."/>
            <person name="Valdes J."/>
            <person name="Holmes D.S."/>
            <person name="Dopson M."/>
        </authorList>
    </citation>
    <scope>NUCLEOTIDE SEQUENCE [LARGE SCALE GENOMIC DNA]</scope>
    <source>
        <strain evidence="1 2">SS3</strain>
    </source>
</reference>
<dbReference type="Proteomes" id="UP000009220">
    <property type="component" value="Chromosome"/>
</dbReference>
<sequence length="145" mass="16513">MPNMYIRDYDWANSKVRSIDDATLVDLLKIVQYQAGRMSALEGIGISDNAGAEDALFMYVLDALGVPPEGAEKQFKGDHDRFERVCKFSREWFEELFYQEFLLNNTAHGWSAEEVIKMFKEEASSPEFDSSSAKIVNFVTSPQHS</sequence>
<name>G0JP12_9PROT</name>
<dbReference type="HOGENOM" id="CLU_1782665_0_0_6"/>
<proteinExistence type="predicted"/>
<dbReference type="AlphaFoldDB" id="G0JP12"/>